<keyword evidence="1" id="KW-1133">Transmembrane helix</keyword>
<evidence type="ECO:0000256" key="1">
    <source>
        <dbReference type="SAM" id="Phobius"/>
    </source>
</evidence>
<keyword evidence="1" id="KW-0472">Membrane</keyword>
<name>A0A813UBN7_9BILA</name>
<evidence type="ECO:0000313" key="3">
    <source>
        <dbReference type="EMBL" id="CAF3607636.1"/>
    </source>
</evidence>
<keyword evidence="1" id="KW-0812">Transmembrane</keyword>
<dbReference type="Proteomes" id="UP000663829">
    <property type="component" value="Unassembled WGS sequence"/>
</dbReference>
<keyword evidence="4" id="KW-1185">Reference proteome</keyword>
<dbReference type="EMBL" id="CAJOBC010000618">
    <property type="protein sequence ID" value="CAF3607636.1"/>
    <property type="molecule type" value="Genomic_DNA"/>
</dbReference>
<gene>
    <name evidence="2" type="ORF">GPM918_LOCUS4554</name>
    <name evidence="3" type="ORF">SRO942_LOCUS4555</name>
</gene>
<evidence type="ECO:0000313" key="2">
    <source>
        <dbReference type="EMBL" id="CAF0821195.1"/>
    </source>
</evidence>
<reference evidence="2" key="1">
    <citation type="submission" date="2021-02" db="EMBL/GenBank/DDBJ databases">
        <authorList>
            <person name="Nowell W R."/>
        </authorList>
    </citation>
    <scope>NUCLEOTIDE SEQUENCE</scope>
</reference>
<comment type="caution">
    <text evidence="2">The sequence shown here is derived from an EMBL/GenBank/DDBJ whole genome shotgun (WGS) entry which is preliminary data.</text>
</comment>
<protein>
    <submittedName>
        <fullName evidence="2">Uncharacterized protein</fullName>
    </submittedName>
</protein>
<organism evidence="2 4">
    <name type="scientific">Didymodactylos carnosus</name>
    <dbReference type="NCBI Taxonomy" id="1234261"/>
    <lineage>
        <taxon>Eukaryota</taxon>
        <taxon>Metazoa</taxon>
        <taxon>Spiralia</taxon>
        <taxon>Gnathifera</taxon>
        <taxon>Rotifera</taxon>
        <taxon>Eurotatoria</taxon>
        <taxon>Bdelloidea</taxon>
        <taxon>Philodinida</taxon>
        <taxon>Philodinidae</taxon>
        <taxon>Didymodactylos</taxon>
    </lineage>
</organism>
<evidence type="ECO:0000313" key="4">
    <source>
        <dbReference type="Proteomes" id="UP000663829"/>
    </source>
</evidence>
<sequence length="133" mass="14843">MLITSSSSPAILDRKYQAIRNEALKSGILLKETDEKVEEVITNTHILNAKANAVRTGAFAIHSNLLKSDKLAKLCQLSLILLTLSGAVIIIVKLIINQKTVEHTRIVEPAHSLFQTSEERTVDKLQNVFRDQR</sequence>
<dbReference type="EMBL" id="CAJNOQ010000618">
    <property type="protein sequence ID" value="CAF0821195.1"/>
    <property type="molecule type" value="Genomic_DNA"/>
</dbReference>
<dbReference type="AlphaFoldDB" id="A0A813UBN7"/>
<dbReference type="OrthoDB" id="10059307at2759"/>
<proteinExistence type="predicted"/>
<dbReference type="Proteomes" id="UP000681722">
    <property type="component" value="Unassembled WGS sequence"/>
</dbReference>
<feature type="transmembrane region" description="Helical" evidence="1">
    <location>
        <begin position="77"/>
        <end position="96"/>
    </location>
</feature>
<accession>A0A813UBN7</accession>